<dbReference type="Gene3D" id="3.90.400.10">
    <property type="entry name" value="Oligo-1,6-glucosidase, Domain 2"/>
    <property type="match status" value="1"/>
</dbReference>
<dbReference type="SUPFAM" id="SSF51011">
    <property type="entry name" value="Glycosyl hydrolase domain"/>
    <property type="match status" value="1"/>
</dbReference>
<dbReference type="CDD" id="cd11333">
    <property type="entry name" value="AmyAc_SI_OligoGlu_DGase"/>
    <property type="match status" value="1"/>
</dbReference>
<dbReference type="EC" id="3.2.1.93" evidence="4"/>
<dbReference type="Gene3D" id="3.20.20.80">
    <property type="entry name" value="Glycosidases"/>
    <property type="match status" value="1"/>
</dbReference>
<comment type="similarity">
    <text evidence="1">Belongs to the glycosyl hydrolase 13 family.</text>
</comment>
<keyword evidence="7" id="KW-1185">Reference proteome</keyword>
<dbReference type="Proteomes" id="UP001286174">
    <property type="component" value="Unassembled WGS sequence"/>
</dbReference>
<sequence length="547" mass="63414">MDRSSTVVYQIYPKSFCDASGDGWGDIQGVISRLDYLQELGINCIWFNPMCISPQKDNGYDVQDYRNIDPRYGTMADFEQLVKECKARGIDIMLDMVFNHTSTEHEWFQKALQGDPKYKAYYIWKKGKGPGVPPNNWQSKFGGPAWEYVPKFDEWYLHLFDVSQADLDWTNPAVRKEMADIVNFWMKKGVHGFRFDVINEISKSSFEDDPNNFDGRQFYTDQPLVHTYLKELNKNSFGNDPEAMTVGEMSSTTVKNCSGYAGDDSHELSSVFSFHHLKVDYKDGKKWELQPFDFMQLKHLLNEWQVGMQENHAWNALFWNCHDQPRSVSRFGNDTKYRKESAKMLAAAIHLMRGTPYIYMGEEIGMPNAGFGDISQYRDVESINACHILKKEGKSEHEVLHILNERSRDNARTPMCWDSSEKAGFTTGTPWIPLGKTHKEINVENDRKDPESIFAWYQQLIHLRKTMKIIQEGTYVPMLEKHPSVLAYQRIWKNEKLTVLCNFYGTQTQADLDDTAGSEILLTNVHRDSIDAHMTLQPYECLVLYKK</sequence>
<evidence type="ECO:0000259" key="5">
    <source>
        <dbReference type="SMART" id="SM00642"/>
    </source>
</evidence>
<dbReference type="SMART" id="SM00642">
    <property type="entry name" value="Aamy"/>
    <property type="match status" value="1"/>
</dbReference>
<dbReference type="NCBIfam" id="TIGR02403">
    <property type="entry name" value="trehalose_treC"/>
    <property type="match status" value="1"/>
</dbReference>
<evidence type="ECO:0000256" key="4">
    <source>
        <dbReference type="NCBIfam" id="TIGR02403"/>
    </source>
</evidence>
<dbReference type="GO" id="GO:0005737">
    <property type="term" value="C:cytoplasm"/>
    <property type="evidence" value="ECO:0007669"/>
    <property type="project" value="UniProtKB-UniRule"/>
</dbReference>
<dbReference type="InterPro" id="IPR006047">
    <property type="entry name" value="GH13_cat_dom"/>
</dbReference>
<evidence type="ECO:0000313" key="6">
    <source>
        <dbReference type="EMBL" id="MDX8418921.1"/>
    </source>
</evidence>
<evidence type="ECO:0000313" key="7">
    <source>
        <dbReference type="Proteomes" id="UP001286174"/>
    </source>
</evidence>
<dbReference type="GO" id="GO:0004556">
    <property type="term" value="F:alpha-amylase activity"/>
    <property type="evidence" value="ECO:0007669"/>
    <property type="project" value="TreeGrafter"/>
</dbReference>
<gene>
    <name evidence="6" type="primary">treC</name>
    <name evidence="6" type="ORF">MOZ60_02300</name>
</gene>
<evidence type="ECO:0000256" key="3">
    <source>
        <dbReference type="ARBA" id="ARBA00023295"/>
    </source>
</evidence>
<dbReference type="FunFam" id="3.20.20.80:FF:000064">
    <property type="entry name" value="Oligo-1,6-glucosidase"/>
    <property type="match status" value="1"/>
</dbReference>
<protein>
    <recommendedName>
        <fullName evidence="4">Alpha,alpha-phosphotrehalase</fullName>
        <ecNumber evidence="4">3.2.1.93</ecNumber>
    </recommendedName>
</protein>
<dbReference type="EMBL" id="JALBUR010000003">
    <property type="protein sequence ID" value="MDX8418921.1"/>
    <property type="molecule type" value="Genomic_DNA"/>
</dbReference>
<dbReference type="Gene3D" id="2.60.40.1180">
    <property type="entry name" value="Golgi alpha-mannosidase II"/>
    <property type="match status" value="1"/>
</dbReference>
<evidence type="ECO:0000256" key="1">
    <source>
        <dbReference type="ARBA" id="ARBA00008061"/>
    </source>
</evidence>
<feature type="domain" description="Glycosyl hydrolase family 13 catalytic" evidence="5">
    <location>
        <begin position="10"/>
        <end position="412"/>
    </location>
</feature>
<dbReference type="AlphaFoldDB" id="A0AB35U4W3"/>
<dbReference type="InterPro" id="IPR013780">
    <property type="entry name" value="Glyco_hydro_b"/>
</dbReference>
<dbReference type="PANTHER" id="PTHR10357">
    <property type="entry name" value="ALPHA-AMYLASE FAMILY MEMBER"/>
    <property type="match status" value="1"/>
</dbReference>
<dbReference type="RefSeq" id="WP_370595494.1">
    <property type="nucleotide sequence ID" value="NZ_JALBUR010000003.1"/>
</dbReference>
<evidence type="ECO:0000256" key="2">
    <source>
        <dbReference type="ARBA" id="ARBA00022801"/>
    </source>
</evidence>
<reference evidence="6 7" key="1">
    <citation type="submission" date="2022-03" db="EMBL/GenBank/DDBJ databases">
        <title>Novel taxa within the pig intestine.</title>
        <authorList>
            <person name="Wylensek D."/>
            <person name="Bishof K."/>
            <person name="Afrizal A."/>
            <person name="Clavel T."/>
        </authorList>
    </citation>
    <scope>NUCLEOTIDE SEQUENCE [LARGE SCALE GENOMIC DNA]</scope>
    <source>
        <strain evidence="6 7">CLA-KB-P133</strain>
    </source>
</reference>
<organism evidence="6 7">
    <name type="scientific">Grylomicrobium aquisgranensis</name>
    <dbReference type="NCBI Taxonomy" id="2926318"/>
    <lineage>
        <taxon>Bacteria</taxon>
        <taxon>Bacillati</taxon>
        <taxon>Bacillota</taxon>
        <taxon>Erysipelotrichia</taxon>
        <taxon>Erysipelotrichales</taxon>
        <taxon>Erysipelotrichaceae</taxon>
        <taxon>Grylomicrobium</taxon>
    </lineage>
</organism>
<dbReference type="SUPFAM" id="SSF51445">
    <property type="entry name" value="(Trans)glycosidases"/>
    <property type="match status" value="1"/>
</dbReference>
<name>A0AB35U4W3_9FIRM</name>
<dbReference type="PANTHER" id="PTHR10357:SF217">
    <property type="entry name" value="TREHALOSE-6-PHOSPHATE HYDROLASE"/>
    <property type="match status" value="1"/>
</dbReference>
<comment type="caution">
    <text evidence="6">The sequence shown here is derived from an EMBL/GenBank/DDBJ whole genome shotgun (WGS) entry which is preliminary data.</text>
</comment>
<dbReference type="FunFam" id="3.90.400.10:FF:000002">
    <property type="entry name" value="Sucrose isomerase"/>
    <property type="match status" value="1"/>
</dbReference>
<proteinExistence type="inferred from homology"/>
<dbReference type="InterPro" id="IPR045857">
    <property type="entry name" value="O16G_dom_2"/>
</dbReference>
<keyword evidence="2 6" id="KW-0378">Hydrolase</keyword>
<accession>A0AB35U4W3</accession>
<dbReference type="GO" id="GO:0008788">
    <property type="term" value="F:alpha,alpha-phosphotrehalase activity"/>
    <property type="evidence" value="ECO:0007669"/>
    <property type="project" value="UniProtKB-UniRule"/>
</dbReference>
<dbReference type="NCBIfam" id="NF008183">
    <property type="entry name" value="PRK10933.1"/>
    <property type="match status" value="1"/>
</dbReference>
<dbReference type="Pfam" id="PF00128">
    <property type="entry name" value="Alpha-amylase"/>
    <property type="match status" value="1"/>
</dbReference>
<keyword evidence="3 6" id="KW-0326">Glycosidase</keyword>
<dbReference type="InterPro" id="IPR017853">
    <property type="entry name" value="GH"/>
</dbReference>
<dbReference type="InterPro" id="IPR012769">
    <property type="entry name" value="Trehalose_TreC"/>
</dbReference>
<dbReference type="GO" id="GO:0005993">
    <property type="term" value="P:trehalose catabolic process"/>
    <property type="evidence" value="ECO:0007669"/>
    <property type="project" value="InterPro"/>
</dbReference>